<gene>
    <name evidence="1" type="ORF">Abiwalacus_02460</name>
</gene>
<evidence type="ECO:0000313" key="2">
    <source>
        <dbReference type="Proteomes" id="UP001062263"/>
    </source>
</evidence>
<reference evidence="1" key="1">
    <citation type="submission" date="2022-06" db="EMBL/GenBank/DDBJ databases">
        <title>Akkermansia biwalacus sp. nov., an anaerobic mucin-degrading bacterium isolated from human intestine.</title>
        <authorList>
            <person name="Kobayashi Y."/>
            <person name="Inoue S."/>
            <person name="Kawahara T."/>
            <person name="Kohda N."/>
        </authorList>
    </citation>
    <scope>NUCLEOTIDE SEQUENCE</scope>
    <source>
        <strain evidence="1">WON2089</strain>
    </source>
</reference>
<dbReference type="Pfam" id="PF08282">
    <property type="entry name" value="Hydrolase_3"/>
    <property type="match status" value="1"/>
</dbReference>
<keyword evidence="2" id="KW-1185">Reference proteome</keyword>
<dbReference type="SUPFAM" id="SSF56784">
    <property type="entry name" value="HAD-like"/>
    <property type="match status" value="1"/>
</dbReference>
<dbReference type="Proteomes" id="UP001062263">
    <property type="component" value="Chromosome"/>
</dbReference>
<dbReference type="Gene3D" id="3.40.50.1000">
    <property type="entry name" value="HAD superfamily/HAD-like"/>
    <property type="match status" value="1"/>
</dbReference>
<organism evidence="1 2">
    <name type="scientific">Akkermansia biwaensis</name>
    <dbReference type="NCBI Taxonomy" id="2946555"/>
    <lineage>
        <taxon>Bacteria</taxon>
        <taxon>Pseudomonadati</taxon>
        <taxon>Verrucomicrobiota</taxon>
        <taxon>Verrucomicrobiia</taxon>
        <taxon>Verrucomicrobiales</taxon>
        <taxon>Akkermansiaceae</taxon>
        <taxon>Akkermansia</taxon>
    </lineage>
</organism>
<evidence type="ECO:0008006" key="3">
    <source>
        <dbReference type="Google" id="ProtNLM"/>
    </source>
</evidence>
<proteinExistence type="predicted"/>
<sequence>MELMRFLPIRALPLPGESRYLFSFDFDDTLFTLGGPAGERRSFFRLMRALRARYGVLWGINTGRDPVYLREGLMDMFQDDPEAFAPDFTVTMERNVHLADAEGRLMPGVCWNDACAVAHDSLFSRYGRMLEELMEHLEKQFSGLELQRQQHDAFSLVVNDARGLDAVSGVIHGTVAPYEEIVTQRAGPYLRFSHRDYNKGTALAFVASRFGIPHAHAAIFGDGHNDLDAMRNLPEAFRCCPSNAADEVKAMVASGHGYISPKARTMGVLDGLVNGALPHFGMRTDVLKAAERKRGADEPLAE</sequence>
<accession>A0ABN6QG41</accession>
<name>A0ABN6QG41_9BACT</name>
<dbReference type="EMBL" id="AP025943">
    <property type="protein sequence ID" value="BDL42672.1"/>
    <property type="molecule type" value="Genomic_DNA"/>
</dbReference>
<dbReference type="InterPro" id="IPR036412">
    <property type="entry name" value="HAD-like_sf"/>
</dbReference>
<dbReference type="InterPro" id="IPR023214">
    <property type="entry name" value="HAD_sf"/>
</dbReference>
<protein>
    <recommendedName>
        <fullName evidence="3">Sucrose phosphatase-like domain-containing protein</fullName>
    </recommendedName>
</protein>
<evidence type="ECO:0000313" key="1">
    <source>
        <dbReference type="EMBL" id="BDL42672.1"/>
    </source>
</evidence>